<keyword evidence="5" id="KW-0472">Membrane</keyword>
<keyword evidence="1" id="KW-0677">Repeat</keyword>
<evidence type="ECO:0000256" key="3">
    <source>
        <dbReference type="PROSITE-ProRule" id="PRU00023"/>
    </source>
</evidence>
<dbReference type="Gene3D" id="3.40.50.300">
    <property type="entry name" value="P-loop containing nucleotide triphosphate hydrolases"/>
    <property type="match status" value="1"/>
</dbReference>
<dbReference type="Gene3D" id="1.25.40.20">
    <property type="entry name" value="Ankyrin repeat-containing domain"/>
    <property type="match status" value="3"/>
</dbReference>
<dbReference type="Gene3D" id="3.30.1330.40">
    <property type="entry name" value="RutC-like"/>
    <property type="match status" value="1"/>
</dbReference>
<feature type="region of interest" description="Disordered" evidence="4">
    <location>
        <begin position="692"/>
        <end position="726"/>
    </location>
</feature>
<dbReference type="InterPro" id="IPR035959">
    <property type="entry name" value="RutC-like_sf"/>
</dbReference>
<feature type="compositionally biased region" description="Polar residues" evidence="4">
    <location>
        <begin position="1146"/>
        <end position="1157"/>
    </location>
</feature>
<evidence type="ECO:0000256" key="4">
    <source>
        <dbReference type="SAM" id="MobiDB-lite"/>
    </source>
</evidence>
<name>A0AB34G2V3_9HYPO</name>
<feature type="compositionally biased region" description="Acidic residues" evidence="4">
    <location>
        <begin position="695"/>
        <end position="715"/>
    </location>
</feature>
<keyword evidence="8" id="KW-1185">Reference proteome</keyword>
<dbReference type="InterPro" id="IPR002110">
    <property type="entry name" value="Ankyrin_rpt"/>
</dbReference>
<feature type="transmembrane region" description="Helical" evidence="5">
    <location>
        <begin position="1493"/>
        <end position="1512"/>
    </location>
</feature>
<dbReference type="EMBL" id="JAQHRD010000002">
    <property type="protein sequence ID" value="KAJ6444911.1"/>
    <property type="molecule type" value="Genomic_DNA"/>
</dbReference>
<dbReference type="Proteomes" id="UP001163105">
    <property type="component" value="Unassembled WGS sequence"/>
</dbReference>
<feature type="region of interest" description="Disordered" evidence="4">
    <location>
        <begin position="1125"/>
        <end position="1157"/>
    </location>
</feature>
<dbReference type="InterPro" id="IPR056884">
    <property type="entry name" value="NPHP3-like_N"/>
</dbReference>
<organism evidence="7 8">
    <name type="scientific">Purpureocillium lavendulum</name>
    <dbReference type="NCBI Taxonomy" id="1247861"/>
    <lineage>
        <taxon>Eukaryota</taxon>
        <taxon>Fungi</taxon>
        <taxon>Dikarya</taxon>
        <taxon>Ascomycota</taxon>
        <taxon>Pezizomycotina</taxon>
        <taxon>Sordariomycetes</taxon>
        <taxon>Hypocreomycetidae</taxon>
        <taxon>Hypocreales</taxon>
        <taxon>Ophiocordycipitaceae</taxon>
        <taxon>Purpureocillium</taxon>
    </lineage>
</organism>
<feature type="region of interest" description="Disordered" evidence="4">
    <location>
        <begin position="1226"/>
        <end position="1252"/>
    </location>
</feature>
<keyword evidence="5" id="KW-1133">Transmembrane helix</keyword>
<dbReference type="InterPro" id="IPR027417">
    <property type="entry name" value="P-loop_NTPase"/>
</dbReference>
<dbReference type="InterPro" id="IPR050889">
    <property type="entry name" value="Dendritic_Spine_Reg/Scaffold"/>
</dbReference>
<feature type="repeat" description="ANK" evidence="3">
    <location>
        <begin position="923"/>
        <end position="955"/>
    </location>
</feature>
<feature type="domain" description="Nephrocystin 3-like N-terminal" evidence="6">
    <location>
        <begin position="210"/>
        <end position="392"/>
    </location>
</feature>
<dbReference type="SUPFAM" id="SSF48403">
    <property type="entry name" value="Ankyrin repeat"/>
    <property type="match status" value="2"/>
</dbReference>
<dbReference type="CDD" id="cd06152">
    <property type="entry name" value="YjgF_YER057c_UK114_like_4"/>
    <property type="match status" value="1"/>
</dbReference>
<dbReference type="Pfam" id="PF12796">
    <property type="entry name" value="Ank_2"/>
    <property type="match status" value="3"/>
</dbReference>
<evidence type="ECO:0000256" key="1">
    <source>
        <dbReference type="ARBA" id="ARBA00022737"/>
    </source>
</evidence>
<evidence type="ECO:0000256" key="5">
    <source>
        <dbReference type="SAM" id="Phobius"/>
    </source>
</evidence>
<evidence type="ECO:0000259" key="6">
    <source>
        <dbReference type="Pfam" id="PF24883"/>
    </source>
</evidence>
<dbReference type="InterPro" id="IPR036770">
    <property type="entry name" value="Ankyrin_rpt-contain_sf"/>
</dbReference>
<dbReference type="GO" id="GO:0016020">
    <property type="term" value="C:membrane"/>
    <property type="evidence" value="ECO:0007669"/>
    <property type="project" value="InterPro"/>
</dbReference>
<keyword evidence="2 3" id="KW-0040">ANK repeat</keyword>
<dbReference type="PANTHER" id="PTHR24166:SF48">
    <property type="entry name" value="PROTEIN VAPYRIN"/>
    <property type="match status" value="1"/>
</dbReference>
<feature type="transmembrane region" description="Helical" evidence="5">
    <location>
        <begin position="1518"/>
        <end position="1538"/>
    </location>
</feature>
<dbReference type="Pfam" id="PF01042">
    <property type="entry name" value="Ribonuc_L-PSP"/>
    <property type="match status" value="1"/>
</dbReference>
<evidence type="ECO:0000313" key="7">
    <source>
        <dbReference type="EMBL" id="KAJ6444911.1"/>
    </source>
</evidence>
<reference evidence="7" key="1">
    <citation type="submission" date="2023-01" db="EMBL/GenBank/DDBJ databases">
        <title>The growth and conidiation of Purpureocillium lavendulum are regulated by nitrogen source and histone H3K14 acetylation.</title>
        <authorList>
            <person name="Tang P."/>
            <person name="Han J."/>
            <person name="Zhang C."/>
            <person name="Tang P."/>
            <person name="Qi F."/>
            <person name="Zhang K."/>
            <person name="Liang L."/>
        </authorList>
    </citation>
    <scope>NUCLEOTIDE SEQUENCE</scope>
    <source>
        <strain evidence="7">YMF1.00683</strain>
    </source>
</reference>
<sequence length="1546" mass="171128">MSSTPSSDIENRLQLARLRLSRRFDPNIDVMRPEARLRLRSLERRYSGSFERDDYFDDLAYRDDELEERRRSDLSPVSHFPYIWQNRGTGQDQADILTPKNLQSIGNSEEHERFLLESYASIRSPRLSTPAPVEPPERVAPVSDHIITRSMPTGQIISSGPLAPLTEAPPAVPKEGVSAESKLRNKVLDLLSSQPVELVHNDLSKMRAKGSGAWISTLPVFENWYKSPERPGGVERGGNCLLFQGNLGAGKTMLMNAAVSWLKSEVSKGLAQTQALVYYYFDRSGGCKPHDALSSLLRQICEQKDTPLPRFLSSINIGSSQVDDNSRCRSQHFNGAIGLANLLSDFLSTLARFKVVYICLDGLEQCDDVLAMLTILRRVSGFQEARLMVTGRSRIVKHCMALGVGRAETVVQLEDHNSPDIKRYVQTFLKSQKYACLSDMIGTEYQARLVEKLAKQTLPFANYACQHWGVHLNDVEDEESMQALLDNDSLLETISQILHVSSCSHTASSTQQSYDNYPTGFGGRHFGAYFGLTAAFKEWTAPEDWAVPRDSWERSPFHVCFGSPGLYNHHVLFDLLDDETFAKHVRVFDVVPLEPVAETGVEESRSNGEGVAFRYDTVWELPWKWRLDDNRNPNLNAFRDSLAGKNLRTLCNFSKDETEATDRDGKTPFHHFIEKWSEDALTGLIQVMFDRDESPESPDDEPDGASDSDNDVDDVPDSKTSLGERARLSPVTDNCGRTTLDYACERNVLCGAIPLGMTKWSPQQLANALAITASCGNVVLVEGLCEIIDDAPNPQSNESPLGKAVIEASKRGWTDVLRLLHKKGANLKIQDDGDAARFLLLEGVDPDQPDNDGRSPLYCGCESESDAIVALLREKGASTMRPNVDGQTLLHLASGRGNVSVVRRLLQLNGGALPPLLSDYGPSGQSPLHLAARQGHHAVVKVLMRGGFQIDARDGDDRTPLSHACEGGHLQSVQALLAKKRSAGVEITDTSQRTALSYAAAKGHVDIVAALVSQGGADPNVQDVGGKTALIHAAQRGHNDTVVVLIFLASNNSDTIRSLVKSTFKKLYSRYSSNPTGKIAVDLNIKDNRRKSAVNYLRKNRRHGDKKALAVIRFILEIGEKADGKVPQESSEERSHSGTLGKLNREPSTTTASEGVAYRSTQLPGFTSRNAFRNMTYVGFADGNGTTIINAQCAIRSAVPKPCKASSAEFLKESPCVRAGRGYKSRRLHQHSPSGSDEAHFEGKGRTTQAGQSRNNMSHLRYYAYEGQGVEKRKNFCYSQAVRVGDRIEVAGQGGWDPVTGVFEREINAQIDLAFANVERCVKDAGGKGWSQVFRVNSYHVPINDEALAAMVRNFRKYMPEHQPLWTCVGVTRLAEDDMRVEIEVVAHDAEEDSRLSVVSIGNSLQAYATLHFSRRVYNGRFVRNTQLPPSSATYNPEDAVNKLVPATPQTDPKATDQLTPLAGRLFGTWTLITCIVRCYAAYHLHLGPVYNIAIWTYVVALGHFASELFIFKSMTFGLPQIFPFTLASCALIWMPMVRDHYVQFN</sequence>
<feature type="repeat" description="ANK" evidence="3">
    <location>
        <begin position="991"/>
        <end position="1024"/>
    </location>
</feature>
<dbReference type="PANTHER" id="PTHR24166">
    <property type="entry name" value="ROLLING PEBBLES, ISOFORM B"/>
    <property type="match status" value="1"/>
</dbReference>
<evidence type="ECO:0000256" key="2">
    <source>
        <dbReference type="ARBA" id="ARBA00023043"/>
    </source>
</evidence>
<dbReference type="PROSITE" id="PS50088">
    <property type="entry name" value="ANK_REPEAT"/>
    <property type="match status" value="3"/>
</dbReference>
<proteinExistence type="predicted"/>
<feature type="repeat" description="ANK" evidence="3">
    <location>
        <begin position="885"/>
        <end position="907"/>
    </location>
</feature>
<comment type="caution">
    <text evidence="7">The sequence shown here is derived from an EMBL/GenBank/DDBJ whole genome shotgun (WGS) entry which is preliminary data.</text>
</comment>
<dbReference type="InterPro" id="IPR005352">
    <property type="entry name" value="Erg28"/>
</dbReference>
<dbReference type="Pfam" id="PF24883">
    <property type="entry name" value="NPHP3_N"/>
    <property type="match status" value="1"/>
</dbReference>
<dbReference type="Pfam" id="PF03694">
    <property type="entry name" value="Erg28"/>
    <property type="match status" value="1"/>
</dbReference>
<dbReference type="SUPFAM" id="SSF55298">
    <property type="entry name" value="YjgF-like"/>
    <property type="match status" value="1"/>
</dbReference>
<evidence type="ECO:0000313" key="8">
    <source>
        <dbReference type="Proteomes" id="UP001163105"/>
    </source>
</evidence>
<protein>
    <submittedName>
        <fullName evidence="7">Histidinol-phosphatase</fullName>
    </submittedName>
</protein>
<dbReference type="PROSITE" id="PS50297">
    <property type="entry name" value="ANK_REP_REGION"/>
    <property type="match status" value="3"/>
</dbReference>
<accession>A0AB34G2V3</accession>
<dbReference type="InterPro" id="IPR006175">
    <property type="entry name" value="YjgF/YER057c/UK114"/>
</dbReference>
<keyword evidence="5" id="KW-0812">Transmembrane</keyword>
<gene>
    <name evidence="7" type="ORF">O9K51_03313</name>
</gene>
<dbReference type="SMART" id="SM00248">
    <property type="entry name" value="ANK"/>
    <property type="match status" value="8"/>
</dbReference>
<feature type="compositionally biased region" description="Basic and acidic residues" evidence="4">
    <location>
        <begin position="1125"/>
        <end position="1136"/>
    </location>
</feature>